<proteinExistence type="predicted"/>
<dbReference type="EMBL" id="AP027151">
    <property type="protein sequence ID" value="BDV43365.1"/>
    <property type="molecule type" value="Genomic_DNA"/>
</dbReference>
<accession>A0ABN6VY02</accession>
<gene>
    <name evidence="1" type="ORF">GURASL_22880</name>
</gene>
<keyword evidence="2" id="KW-1185">Reference proteome</keyword>
<dbReference type="Proteomes" id="UP001317705">
    <property type="component" value="Chromosome"/>
</dbReference>
<name>A0ABN6VY02_9BACT</name>
<organism evidence="1 2">
    <name type="scientific">Geotalea uraniireducens</name>
    <dbReference type="NCBI Taxonomy" id="351604"/>
    <lineage>
        <taxon>Bacteria</taxon>
        <taxon>Pseudomonadati</taxon>
        <taxon>Thermodesulfobacteriota</taxon>
        <taxon>Desulfuromonadia</taxon>
        <taxon>Geobacterales</taxon>
        <taxon>Geobacteraceae</taxon>
        <taxon>Geotalea</taxon>
    </lineage>
</organism>
<reference evidence="1 2" key="1">
    <citation type="submission" date="2022-12" db="EMBL/GenBank/DDBJ databases">
        <title>Polyphasic characterization of Geotalea uranireducens NIT-SL11 newly isolated from a complex of sewage sludge and microbially reduced graphene oxide.</title>
        <authorList>
            <person name="Xie L."/>
            <person name="Yoshida N."/>
            <person name="Meng L."/>
        </authorList>
    </citation>
    <scope>NUCLEOTIDE SEQUENCE [LARGE SCALE GENOMIC DNA]</scope>
    <source>
        <strain evidence="1 2">NIT-SL11</strain>
    </source>
</reference>
<sequence>MFTGNHTEKPADFALFGDNGIGAGYFAEKADAGRIRLRRPDKIESGIAKRQCFSAKK</sequence>
<evidence type="ECO:0000313" key="2">
    <source>
        <dbReference type="Proteomes" id="UP001317705"/>
    </source>
</evidence>
<evidence type="ECO:0000313" key="1">
    <source>
        <dbReference type="EMBL" id="BDV43365.1"/>
    </source>
</evidence>
<protein>
    <submittedName>
        <fullName evidence="1">Uncharacterized protein</fullName>
    </submittedName>
</protein>